<reference evidence="1 2" key="1">
    <citation type="submission" date="2024-03" db="EMBL/GenBank/DDBJ databases">
        <title>Human intestinal bacterial collection.</title>
        <authorList>
            <person name="Pauvert C."/>
            <person name="Hitch T.C.A."/>
            <person name="Clavel T."/>
        </authorList>
    </citation>
    <scope>NUCLEOTIDE SEQUENCE [LARGE SCALE GENOMIC DNA]</scope>
    <source>
        <strain evidence="1 2">CLA-AA-H281</strain>
    </source>
</reference>
<proteinExistence type="predicted"/>
<dbReference type="EMBL" id="JBBMEN010000014">
    <property type="protein sequence ID" value="MEQ2386208.1"/>
    <property type="molecule type" value="Genomic_DNA"/>
</dbReference>
<sequence>MAKTKAEEKALNLDQILFNCRDYLRAARNSGSFFEKRDIPRSTAPKFSKRSWNR</sequence>
<evidence type="ECO:0000313" key="2">
    <source>
        <dbReference type="Proteomes" id="UP001465119"/>
    </source>
</evidence>
<keyword evidence="2" id="KW-1185">Reference proteome</keyword>
<gene>
    <name evidence="1" type="ORF">WMO20_09760</name>
</gene>
<accession>A0ABV1C4F2</accession>
<dbReference type="RefSeq" id="WP_170126654.1">
    <property type="nucleotide sequence ID" value="NZ_JBBMEN010000014.1"/>
</dbReference>
<evidence type="ECO:0000313" key="1">
    <source>
        <dbReference type="EMBL" id="MEQ2386208.1"/>
    </source>
</evidence>
<name>A0ABV1C4F2_9FIRM</name>
<dbReference type="Proteomes" id="UP001465119">
    <property type="component" value="Unassembled WGS sequence"/>
</dbReference>
<comment type="caution">
    <text evidence="1">The sequence shown here is derived from an EMBL/GenBank/DDBJ whole genome shotgun (WGS) entry which is preliminary data.</text>
</comment>
<organism evidence="1 2">
    <name type="scientific">Faecalibacterium intestinale</name>
    <dbReference type="NCBI Taxonomy" id="3133155"/>
    <lineage>
        <taxon>Bacteria</taxon>
        <taxon>Bacillati</taxon>
        <taxon>Bacillota</taxon>
        <taxon>Clostridia</taxon>
        <taxon>Eubacteriales</taxon>
        <taxon>Oscillospiraceae</taxon>
        <taxon>Faecalibacterium</taxon>
    </lineage>
</organism>
<protein>
    <submittedName>
        <fullName evidence="1">Uncharacterized protein</fullName>
    </submittedName>
</protein>